<dbReference type="AlphaFoldDB" id="A0A212ITJ4"/>
<dbReference type="GO" id="GO:0016788">
    <property type="term" value="F:hydrolase activity, acting on ester bonds"/>
    <property type="evidence" value="ECO:0007669"/>
    <property type="project" value="UniProtKB-ARBA"/>
</dbReference>
<proteinExistence type="predicted"/>
<dbReference type="EMBL" id="FLUP01000001">
    <property type="protein sequence ID" value="SBV90526.1"/>
    <property type="molecule type" value="Genomic_DNA"/>
</dbReference>
<gene>
    <name evidence="1" type="ORF">KM92DES2_10010</name>
</gene>
<protein>
    <recommendedName>
        <fullName evidence="2">SGNH hydrolase-type esterase domain-containing protein</fullName>
    </recommendedName>
</protein>
<sequence length="377" mass="43728">MLKRFLIFLFMLIAMLEVASYFYIKYINTNIQMPSYSLVNVNSKFWTFSDEHFGVWHHPSSTYLHKKPCFTAQYASNAFGMRDKERTKDADQPRVVILGDSFIEGWGNRSEDRLSNRLEASTGKEVLNFGTSGGFGTIQEWLQYKHMVKQFRHDVVLLGILPRNDFEDNSLDFYYTQDTDDYRPYLVGDYPDYKLFYPVKKLPQPTKVQSLAKSFKLTLLEWSCLYRVAIYLNDFKIENMKLVPRWTPENTNDPSGGSMYYSVPENEWNIMRYSLEQLVAEAGNRKVILFTIPAYQDFEHYDGKEPPLARKLRELAGRTGATYVDLMPAMLARGVKYPDLYFSCDKHWNAFGNAVAADILEPYVRDALQSSPAARGN</sequence>
<evidence type="ECO:0008006" key="2">
    <source>
        <dbReference type="Google" id="ProtNLM"/>
    </source>
</evidence>
<dbReference type="SUPFAM" id="SSF52266">
    <property type="entry name" value="SGNH hydrolase"/>
    <property type="match status" value="1"/>
</dbReference>
<dbReference type="InterPro" id="IPR036514">
    <property type="entry name" value="SGNH_hydro_sf"/>
</dbReference>
<dbReference type="RefSeq" id="WP_256267554.1">
    <property type="nucleotide sequence ID" value="NZ_UPYQ01000029.1"/>
</dbReference>
<accession>A0A212ITJ4</accession>
<reference evidence="1" key="1">
    <citation type="submission" date="2016-04" db="EMBL/GenBank/DDBJ databases">
        <authorList>
            <person name="Evans L.H."/>
            <person name="Alamgir A."/>
            <person name="Owens N."/>
            <person name="Weber N.D."/>
            <person name="Virtaneva K."/>
            <person name="Barbian K."/>
            <person name="Babar A."/>
            <person name="Rosenke K."/>
        </authorList>
    </citation>
    <scope>NUCLEOTIDE SEQUENCE</scope>
    <source>
        <strain evidence="1">92-2</strain>
    </source>
</reference>
<evidence type="ECO:0000313" key="1">
    <source>
        <dbReference type="EMBL" id="SBV90526.1"/>
    </source>
</evidence>
<name>A0A212ITJ4_9BACT</name>
<organism evidence="1">
    <name type="scientific">uncultured Desulfovibrio sp</name>
    <dbReference type="NCBI Taxonomy" id="167968"/>
    <lineage>
        <taxon>Bacteria</taxon>
        <taxon>Pseudomonadati</taxon>
        <taxon>Thermodesulfobacteriota</taxon>
        <taxon>Desulfovibrionia</taxon>
        <taxon>Desulfovibrionales</taxon>
        <taxon>Desulfovibrionaceae</taxon>
        <taxon>Desulfovibrio</taxon>
        <taxon>environmental samples</taxon>
    </lineage>
</organism>
<dbReference type="Gene3D" id="3.40.50.1110">
    <property type="entry name" value="SGNH hydrolase"/>
    <property type="match status" value="2"/>
</dbReference>